<proteinExistence type="predicted"/>
<accession>A0A246JI64</accession>
<evidence type="ECO:0000313" key="3">
    <source>
        <dbReference type="Proteomes" id="UP000197468"/>
    </source>
</evidence>
<feature type="domain" description="Spore coat protein U/FanG" evidence="1">
    <location>
        <begin position="15"/>
        <end position="153"/>
    </location>
</feature>
<dbReference type="InterPro" id="IPR053167">
    <property type="entry name" value="Spore_coat_component"/>
</dbReference>
<name>A0A246JI64_9BURK</name>
<dbReference type="Pfam" id="PF05229">
    <property type="entry name" value="SCPU"/>
    <property type="match status" value="1"/>
</dbReference>
<organism evidence="2 3">
    <name type="scientific">Roseateles aquatilis</name>
    <dbReference type="NCBI Taxonomy" id="431061"/>
    <lineage>
        <taxon>Bacteria</taxon>
        <taxon>Pseudomonadati</taxon>
        <taxon>Pseudomonadota</taxon>
        <taxon>Betaproteobacteria</taxon>
        <taxon>Burkholderiales</taxon>
        <taxon>Sphaerotilaceae</taxon>
        <taxon>Roseateles</taxon>
    </lineage>
</organism>
<dbReference type="EMBL" id="NIOF01000002">
    <property type="protein sequence ID" value="OWQ92317.1"/>
    <property type="molecule type" value="Genomic_DNA"/>
</dbReference>
<dbReference type="OrthoDB" id="6505076at2"/>
<reference evidence="2 3" key="1">
    <citation type="journal article" date="2008" name="Int. J. Syst. Evol. Microbiol.">
        <title>Description of Roseateles aquatilis sp. nov. and Roseateles terrae sp. nov., in the class Betaproteobacteria, and emended description of the genus Roseateles.</title>
        <authorList>
            <person name="Gomila M."/>
            <person name="Bowien B."/>
            <person name="Falsen E."/>
            <person name="Moore E.R."/>
            <person name="Lalucat J."/>
        </authorList>
    </citation>
    <scope>NUCLEOTIDE SEQUENCE [LARGE SCALE GENOMIC DNA]</scope>
    <source>
        <strain evidence="2 3">CCUG 48205</strain>
    </source>
</reference>
<sequence length="156" mass="15576">MFSVAQDARGATPVTNTFQVTATINSSCTVSGSNLNFGSAIDPLAAATPLDATSTLTVTCSNSTPYAVALNAGANAGGATNFSSRTMLSGASTLAYQLYLDSGRSTVWGDGTSSSSSKSGTGTGSAQSISVYGRIPSLANVVPGSYTDTVTVTVTY</sequence>
<dbReference type="InterPro" id="IPR008966">
    <property type="entry name" value="Adhesion_dom_sf"/>
</dbReference>
<evidence type="ECO:0000313" key="2">
    <source>
        <dbReference type="EMBL" id="OWQ92317.1"/>
    </source>
</evidence>
<comment type="caution">
    <text evidence="2">The sequence shown here is derived from an EMBL/GenBank/DDBJ whole genome shotgun (WGS) entry which is preliminary data.</text>
</comment>
<dbReference type="InterPro" id="IPR007893">
    <property type="entry name" value="Spore_coat_U/FanG"/>
</dbReference>
<dbReference type="SUPFAM" id="SSF49401">
    <property type="entry name" value="Bacterial adhesins"/>
    <property type="match status" value="1"/>
</dbReference>
<dbReference type="PANTHER" id="PTHR37089">
    <property type="entry name" value="PROTEIN U-RELATED"/>
    <property type="match status" value="1"/>
</dbReference>
<gene>
    <name evidence="2" type="ORF">CDN99_06835</name>
</gene>
<dbReference type="SMART" id="SM00972">
    <property type="entry name" value="SCPU"/>
    <property type="match status" value="1"/>
</dbReference>
<dbReference type="AlphaFoldDB" id="A0A246JI64"/>
<dbReference type="Proteomes" id="UP000197468">
    <property type="component" value="Unassembled WGS sequence"/>
</dbReference>
<keyword evidence="3" id="KW-1185">Reference proteome</keyword>
<protein>
    <recommendedName>
        <fullName evidence="1">Spore coat protein U/FanG domain-containing protein</fullName>
    </recommendedName>
</protein>
<evidence type="ECO:0000259" key="1">
    <source>
        <dbReference type="Pfam" id="PF05229"/>
    </source>
</evidence>